<dbReference type="AlphaFoldDB" id="A0A2H5P297"/>
<evidence type="ECO:0000313" key="3">
    <source>
        <dbReference type="EMBL" id="GAY46494.1"/>
    </source>
</evidence>
<name>A0A2H5P297_CITUN</name>
<keyword evidence="2" id="KW-0472">Membrane</keyword>
<dbReference type="Proteomes" id="UP000236630">
    <property type="component" value="Unassembled WGS sequence"/>
</dbReference>
<proteinExistence type="predicted"/>
<evidence type="ECO:0000256" key="2">
    <source>
        <dbReference type="SAM" id="Phobius"/>
    </source>
</evidence>
<feature type="transmembrane region" description="Helical" evidence="2">
    <location>
        <begin position="112"/>
        <end position="132"/>
    </location>
</feature>
<protein>
    <submittedName>
        <fullName evidence="3">Uncharacterized protein</fullName>
    </submittedName>
</protein>
<dbReference type="EMBL" id="BDQV01000033">
    <property type="protein sequence ID" value="GAY46494.1"/>
    <property type="molecule type" value="Genomic_DNA"/>
</dbReference>
<comment type="caution">
    <text evidence="3">The sequence shown here is derived from an EMBL/GenBank/DDBJ whole genome shotgun (WGS) entry which is preliminary data.</text>
</comment>
<dbReference type="PANTHER" id="PTHR37263">
    <property type="entry name" value="EXPRESSED PROTEIN"/>
    <property type="match status" value="1"/>
</dbReference>
<organism evidence="3 4">
    <name type="scientific">Citrus unshiu</name>
    <name type="common">Satsuma mandarin</name>
    <name type="synonym">Citrus nobilis var. unshiu</name>
    <dbReference type="NCBI Taxonomy" id="55188"/>
    <lineage>
        <taxon>Eukaryota</taxon>
        <taxon>Viridiplantae</taxon>
        <taxon>Streptophyta</taxon>
        <taxon>Embryophyta</taxon>
        <taxon>Tracheophyta</taxon>
        <taxon>Spermatophyta</taxon>
        <taxon>Magnoliopsida</taxon>
        <taxon>eudicotyledons</taxon>
        <taxon>Gunneridae</taxon>
        <taxon>Pentapetalae</taxon>
        <taxon>rosids</taxon>
        <taxon>malvids</taxon>
        <taxon>Sapindales</taxon>
        <taxon>Rutaceae</taxon>
        <taxon>Aurantioideae</taxon>
        <taxon>Citrus</taxon>
    </lineage>
</organism>
<dbReference type="PANTHER" id="PTHR37263:SF2">
    <property type="entry name" value="EXPRESSED PROTEIN"/>
    <property type="match status" value="1"/>
</dbReference>
<evidence type="ECO:0000256" key="1">
    <source>
        <dbReference type="SAM" id="MobiDB-lite"/>
    </source>
</evidence>
<feature type="transmembrane region" description="Helical" evidence="2">
    <location>
        <begin position="67"/>
        <end position="85"/>
    </location>
</feature>
<feature type="region of interest" description="Disordered" evidence="1">
    <location>
        <begin position="29"/>
        <end position="65"/>
    </location>
</feature>
<gene>
    <name evidence="3" type="ORF">CUMW_097500</name>
</gene>
<keyword evidence="4" id="KW-1185">Reference proteome</keyword>
<accession>A0A2H5P297</accession>
<evidence type="ECO:0000313" key="4">
    <source>
        <dbReference type="Proteomes" id="UP000236630"/>
    </source>
</evidence>
<keyword evidence="2" id="KW-1133">Transmembrane helix</keyword>
<sequence length="189" mass="21416">MHLWPSMRIRDSFKISYLKKLEWNLSRMNSEKKQQSQSNDQQQTLLVDDNNQRNDISETPSSKKSHFGSGFVAVCGEILMLALIMKRTEAVSVGACDQYNNYVFDLIDPYCISLPTLCISYAFGLILGWACIRMWIVVLTLENGITCSTNSYAPQQILIKSMTCPCGNDYISKIWLIELALSVSLLVLI</sequence>
<reference evidence="3 4" key="1">
    <citation type="journal article" date="2017" name="Front. Genet.">
        <title>Draft sequencing of the heterozygous diploid genome of Satsuma (Citrus unshiu Marc.) using a hybrid assembly approach.</title>
        <authorList>
            <person name="Shimizu T."/>
            <person name="Tanizawa Y."/>
            <person name="Mochizuki T."/>
            <person name="Nagasaki H."/>
            <person name="Yoshioka T."/>
            <person name="Toyoda A."/>
            <person name="Fujiyama A."/>
            <person name="Kaminuma E."/>
            <person name="Nakamura Y."/>
        </authorList>
    </citation>
    <scope>NUCLEOTIDE SEQUENCE [LARGE SCALE GENOMIC DNA]</scope>
    <source>
        <strain evidence="4">cv. Miyagawa wase</strain>
    </source>
</reference>
<keyword evidence="2" id="KW-0812">Transmembrane</keyword>